<gene>
    <name evidence="2" type="ORF">OG2516_13731</name>
</gene>
<dbReference type="HOGENOM" id="CLU_1502020_0_0_5"/>
<dbReference type="CDD" id="cd20716">
    <property type="entry name" value="cyt_P460_fam"/>
    <property type="match status" value="1"/>
</dbReference>
<keyword evidence="1" id="KW-0732">Signal</keyword>
<organism evidence="2 3">
    <name type="scientific">Oceanicola granulosus (strain ATCC BAA-861 / DSM 15982 / KCTC 12143 / HTCC2516)</name>
    <dbReference type="NCBI Taxonomy" id="314256"/>
    <lineage>
        <taxon>Bacteria</taxon>
        <taxon>Pseudomonadati</taxon>
        <taxon>Pseudomonadota</taxon>
        <taxon>Alphaproteobacteria</taxon>
        <taxon>Rhodobacterales</taxon>
        <taxon>Roseobacteraceae</taxon>
        <taxon>Oceanicola</taxon>
    </lineage>
</organism>
<dbReference type="Gene3D" id="3.50.70.20">
    <property type="entry name" value="Cytochrome P460"/>
    <property type="match status" value="1"/>
</dbReference>
<accession>Q2CE01</accession>
<dbReference type="STRING" id="314256.OG2516_13731"/>
<comment type="caution">
    <text evidence="2">The sequence shown here is derived from an EMBL/GenBank/DDBJ whole genome shotgun (WGS) entry which is preliminary data.</text>
</comment>
<dbReference type="InterPro" id="IPR038142">
    <property type="entry name" value="Cytochrome_P460_sp"/>
</dbReference>
<evidence type="ECO:0008006" key="4">
    <source>
        <dbReference type="Google" id="ProtNLM"/>
    </source>
</evidence>
<feature type="signal peptide" evidence="1">
    <location>
        <begin position="1"/>
        <end position="19"/>
    </location>
</feature>
<evidence type="ECO:0000313" key="2">
    <source>
        <dbReference type="EMBL" id="EAR50937.1"/>
    </source>
</evidence>
<dbReference type="EMBL" id="AAOT01000020">
    <property type="protein sequence ID" value="EAR50937.1"/>
    <property type="molecule type" value="Genomic_DNA"/>
</dbReference>
<protein>
    <recommendedName>
        <fullName evidence="4">Cytochrome P460 domain-containing protein</fullName>
    </recommendedName>
</protein>
<evidence type="ECO:0000313" key="3">
    <source>
        <dbReference type="Proteomes" id="UP000003635"/>
    </source>
</evidence>
<dbReference type="RefSeq" id="WP_007256262.1">
    <property type="nucleotide sequence ID" value="NZ_CH724108.1"/>
</dbReference>
<sequence>MRTLIAAAALGALATTAIAQQAGTEADQDYAAQIWAQMIDSGFAGEGAVMSHPYPGTDPHGMMLETYYTEATVDGHTGQLIIKRNYGPEGVSADEVLAAPEEHLGAVTIMFQREAGYDPDTNNWFYAKYLPDGTLDQNPAGMALAGLVGKGADAGCIACHSAAPGEDFLFLTDPTTGSE</sequence>
<keyword evidence="3" id="KW-1185">Reference proteome</keyword>
<evidence type="ECO:0000256" key="1">
    <source>
        <dbReference type="SAM" id="SignalP"/>
    </source>
</evidence>
<reference evidence="2 3" key="1">
    <citation type="journal article" date="2010" name="J. Bacteriol.">
        <title>Genome sequences of Oceanicola granulosus HTCC2516(T) and Oceanicola batsensis HTCC2597(TDelta).</title>
        <authorList>
            <person name="Thrash J.C."/>
            <person name="Cho J.C."/>
            <person name="Vergin K.L."/>
            <person name="Giovannoni S.J."/>
        </authorList>
    </citation>
    <scope>NUCLEOTIDE SEQUENCE [LARGE SCALE GENOMIC DNA]</scope>
    <source>
        <strain evidence="3">ATCC BAA-861 / DSM 15982 / KCTC 12143 / HTCC2516</strain>
    </source>
</reference>
<name>Q2CE01_OCEGH</name>
<dbReference type="OrthoDB" id="5801419at2"/>
<dbReference type="eggNOG" id="ENOG50300QV">
    <property type="taxonomic scope" value="Bacteria"/>
</dbReference>
<proteinExistence type="predicted"/>
<feature type="chain" id="PRO_5004207490" description="Cytochrome P460 domain-containing protein" evidence="1">
    <location>
        <begin position="20"/>
        <end position="179"/>
    </location>
</feature>
<dbReference type="AlphaFoldDB" id="Q2CE01"/>
<dbReference type="Proteomes" id="UP000003635">
    <property type="component" value="Unassembled WGS sequence"/>
</dbReference>